<evidence type="ECO:0000256" key="4">
    <source>
        <dbReference type="ARBA" id="ARBA00022825"/>
    </source>
</evidence>
<dbReference type="GO" id="GO:0030288">
    <property type="term" value="C:outer membrane-bounded periplasmic space"/>
    <property type="evidence" value="ECO:0007669"/>
    <property type="project" value="TreeGrafter"/>
</dbReference>
<dbReference type="HOGENOM" id="CLU_017295_1_1_4"/>
<dbReference type="InterPro" id="IPR036034">
    <property type="entry name" value="PDZ_sf"/>
</dbReference>
<dbReference type="KEGG" id="aaa:Acav_2452"/>
<proteinExistence type="inferred from homology"/>
<keyword evidence="3" id="KW-0378">Hydrolase</keyword>
<comment type="similarity">
    <text evidence="1">Belongs to the peptidase S41A family.</text>
</comment>
<dbReference type="GO" id="GO:0004175">
    <property type="term" value="F:endopeptidase activity"/>
    <property type="evidence" value="ECO:0007669"/>
    <property type="project" value="TreeGrafter"/>
</dbReference>
<dbReference type="PROSITE" id="PS50106">
    <property type="entry name" value="PDZ"/>
    <property type="match status" value="1"/>
</dbReference>
<dbReference type="InterPro" id="IPR029045">
    <property type="entry name" value="ClpP/crotonase-like_dom_sf"/>
</dbReference>
<feature type="signal peptide" evidence="5">
    <location>
        <begin position="1"/>
        <end position="22"/>
    </location>
</feature>
<evidence type="ECO:0000256" key="2">
    <source>
        <dbReference type="ARBA" id="ARBA00022670"/>
    </source>
</evidence>
<dbReference type="OrthoDB" id="9812068at2"/>
<dbReference type="AlphaFoldDB" id="F0QDB9"/>
<dbReference type="InterPro" id="IPR004447">
    <property type="entry name" value="Peptidase_S41A"/>
</dbReference>
<evidence type="ECO:0000259" key="6">
    <source>
        <dbReference type="PROSITE" id="PS50106"/>
    </source>
</evidence>
<dbReference type="GO" id="GO:0007165">
    <property type="term" value="P:signal transduction"/>
    <property type="evidence" value="ECO:0007669"/>
    <property type="project" value="TreeGrafter"/>
</dbReference>
<dbReference type="InterPro" id="IPR001478">
    <property type="entry name" value="PDZ"/>
</dbReference>
<dbReference type="Pfam" id="PF17820">
    <property type="entry name" value="PDZ_6"/>
    <property type="match status" value="1"/>
</dbReference>
<dbReference type="InterPro" id="IPR041489">
    <property type="entry name" value="PDZ_6"/>
</dbReference>
<evidence type="ECO:0000256" key="1">
    <source>
        <dbReference type="ARBA" id="ARBA00009179"/>
    </source>
</evidence>
<dbReference type="SMART" id="SM00245">
    <property type="entry name" value="TSPc"/>
    <property type="match status" value="1"/>
</dbReference>
<keyword evidence="8" id="KW-1185">Reference proteome</keyword>
<dbReference type="GO" id="GO:0008236">
    <property type="term" value="F:serine-type peptidase activity"/>
    <property type="evidence" value="ECO:0007669"/>
    <property type="project" value="UniProtKB-KW"/>
</dbReference>
<keyword evidence="5" id="KW-0732">Signal</keyword>
<dbReference type="Pfam" id="PF03572">
    <property type="entry name" value="Peptidase_S41"/>
    <property type="match status" value="1"/>
</dbReference>
<name>F0QDB9_PARA1</name>
<dbReference type="EMBL" id="CP002521">
    <property type="protein sequence ID" value="ADX46364.1"/>
    <property type="molecule type" value="Genomic_DNA"/>
</dbReference>
<evidence type="ECO:0000313" key="8">
    <source>
        <dbReference type="Proteomes" id="UP000002482"/>
    </source>
</evidence>
<gene>
    <name evidence="7" type="ordered locus">Acav_2452</name>
</gene>
<keyword evidence="4" id="KW-0720">Serine protease</keyword>
<dbReference type="InterPro" id="IPR005151">
    <property type="entry name" value="Tail-specific_protease"/>
</dbReference>
<accession>F0QDB9</accession>
<dbReference type="GO" id="GO:0006508">
    <property type="term" value="P:proteolysis"/>
    <property type="evidence" value="ECO:0007669"/>
    <property type="project" value="UniProtKB-KW"/>
</dbReference>
<dbReference type="Gene3D" id="3.90.226.10">
    <property type="entry name" value="2-enoyl-CoA Hydratase, Chain A, domain 1"/>
    <property type="match status" value="1"/>
</dbReference>
<evidence type="ECO:0000256" key="5">
    <source>
        <dbReference type="SAM" id="SignalP"/>
    </source>
</evidence>
<organism evidence="7 8">
    <name type="scientific">Paracidovorax avenae (strain ATCC 19860 / DSM 7227 / CCUG 15838 / JCM 20985 / LMG 2117 / NCPPB 1011)</name>
    <name type="common">Acidovorax avenae</name>
    <dbReference type="NCBI Taxonomy" id="643561"/>
    <lineage>
        <taxon>Bacteria</taxon>
        <taxon>Pseudomonadati</taxon>
        <taxon>Pseudomonadota</taxon>
        <taxon>Betaproteobacteria</taxon>
        <taxon>Burkholderiales</taxon>
        <taxon>Comamonadaceae</taxon>
        <taxon>Paracidovorax</taxon>
    </lineage>
</organism>
<dbReference type="CDD" id="cd06782">
    <property type="entry name" value="cpPDZ_CPP-like"/>
    <property type="match status" value="1"/>
</dbReference>
<evidence type="ECO:0000313" key="7">
    <source>
        <dbReference type="EMBL" id="ADX46364.1"/>
    </source>
</evidence>
<dbReference type="CDD" id="cd07560">
    <property type="entry name" value="Peptidase_S41_CPP"/>
    <property type="match status" value="1"/>
</dbReference>
<feature type="chain" id="PRO_5003254490" evidence="5">
    <location>
        <begin position="23"/>
        <end position="389"/>
    </location>
</feature>
<reference evidence="7" key="1">
    <citation type="submission" date="2011-02" db="EMBL/GenBank/DDBJ databases">
        <title>Complete sequence of Acidovorax avenae subsp. avenae ATCC 19860.</title>
        <authorList>
            <consortium name="US DOE Joint Genome Institute"/>
            <person name="Lucas S."/>
            <person name="Copeland A."/>
            <person name="Lapidus A."/>
            <person name="Cheng J.-F."/>
            <person name="Goodwin L."/>
            <person name="Pitluck S."/>
            <person name="Chertkov O."/>
            <person name="Held B."/>
            <person name="Detter J.C."/>
            <person name="Han C."/>
            <person name="Tapia R."/>
            <person name="Land M."/>
            <person name="Hauser L."/>
            <person name="Kyrpides N."/>
            <person name="Ivanova N."/>
            <person name="Ovchinnikova G."/>
            <person name="Pagani I."/>
            <person name="Gordon S."/>
            <person name="Woyke T."/>
        </authorList>
    </citation>
    <scope>NUCLEOTIDE SEQUENCE</scope>
    <source>
        <strain evidence="7">ATCC 19860</strain>
    </source>
</reference>
<evidence type="ECO:0000256" key="3">
    <source>
        <dbReference type="ARBA" id="ARBA00022801"/>
    </source>
</evidence>
<feature type="domain" description="PDZ" evidence="6">
    <location>
        <begin position="82"/>
        <end position="149"/>
    </location>
</feature>
<keyword evidence="2" id="KW-0645">Protease</keyword>
<dbReference type="SUPFAM" id="SSF52096">
    <property type="entry name" value="ClpP/crotonase"/>
    <property type="match status" value="1"/>
</dbReference>
<dbReference type="Gene3D" id="3.30.750.44">
    <property type="match status" value="1"/>
</dbReference>
<dbReference type="SUPFAM" id="SSF50156">
    <property type="entry name" value="PDZ domain-like"/>
    <property type="match status" value="1"/>
</dbReference>
<dbReference type="PANTHER" id="PTHR32060:SF30">
    <property type="entry name" value="CARBOXY-TERMINAL PROCESSING PROTEASE CTPA"/>
    <property type="match status" value="1"/>
</dbReference>
<sequence>MTSPPLHSACAFVLALFASAHAAAQPAGPIPKEELQILASVYRELQTSLVEKPDDRALLVAATKGMVREADPDSGEYFTAAELEVQRQPAAPDAEAIGVQLRYRDHQYQLVPLEGSPAAQAGIASGDRLYAVDGARVKGLEAARVRQLLYGPAGSTVALTVFRESSLSVLTIAVERRAYAAPRVSLSRPAPGMAQLRVPHFNASALQEAAEAIAVAWQAEPFNAMILDLRGCPGGLVESTVGIASMFLPRDTVVMKTSGAGAQAGATYLATPDAYRGASRQDPLENLPPQIRTMALAVLVDADTASGAEIVAAALQDHRRARVFGRPTAGRGSIQTIRPMQKGAIKFTTAYWMSPGGRSIQGNGVAPDQIVADPSAQSTLQAAMASLQK</sequence>
<dbReference type="GeneID" id="34237521"/>
<protein>
    <submittedName>
        <fullName evidence="7">Peptidase S41</fullName>
    </submittedName>
</protein>
<dbReference type="PANTHER" id="PTHR32060">
    <property type="entry name" value="TAIL-SPECIFIC PROTEASE"/>
    <property type="match status" value="1"/>
</dbReference>
<dbReference type="SMART" id="SM00228">
    <property type="entry name" value="PDZ"/>
    <property type="match status" value="1"/>
</dbReference>
<dbReference type="Proteomes" id="UP000002482">
    <property type="component" value="Chromosome"/>
</dbReference>
<dbReference type="RefSeq" id="WP_013594867.1">
    <property type="nucleotide sequence ID" value="NC_015138.1"/>
</dbReference>
<dbReference type="Gene3D" id="2.30.42.10">
    <property type="match status" value="1"/>
</dbReference>